<evidence type="ECO:0000256" key="1">
    <source>
        <dbReference type="SAM" id="Phobius"/>
    </source>
</evidence>
<protein>
    <recommendedName>
        <fullName evidence="2">IgGFc-binding protein N-terminal domain-containing protein</fullName>
    </recommendedName>
</protein>
<dbReference type="InterPro" id="IPR035234">
    <property type="entry name" value="IgGFc-bd_N"/>
</dbReference>
<feature type="transmembrane region" description="Helical" evidence="1">
    <location>
        <begin position="574"/>
        <end position="598"/>
    </location>
</feature>
<keyword evidence="1" id="KW-0812">Transmembrane</keyword>
<keyword evidence="4" id="KW-1185">Reference proteome</keyword>
<organism evidence="3 4">
    <name type="scientific">Potamilus streckersoni</name>
    <dbReference type="NCBI Taxonomy" id="2493646"/>
    <lineage>
        <taxon>Eukaryota</taxon>
        <taxon>Metazoa</taxon>
        <taxon>Spiralia</taxon>
        <taxon>Lophotrochozoa</taxon>
        <taxon>Mollusca</taxon>
        <taxon>Bivalvia</taxon>
        <taxon>Autobranchia</taxon>
        <taxon>Heteroconchia</taxon>
        <taxon>Palaeoheterodonta</taxon>
        <taxon>Unionida</taxon>
        <taxon>Unionoidea</taxon>
        <taxon>Unionidae</taxon>
        <taxon>Ambleminae</taxon>
        <taxon>Lampsilini</taxon>
        <taxon>Potamilus</taxon>
    </lineage>
</organism>
<dbReference type="AlphaFoldDB" id="A0AAE0VVQ9"/>
<dbReference type="Proteomes" id="UP001195483">
    <property type="component" value="Unassembled WGS sequence"/>
</dbReference>
<reference evidence="3" key="1">
    <citation type="journal article" date="2021" name="Genome Biol. Evol.">
        <title>A High-Quality Reference Genome for a Parasitic Bivalve with Doubly Uniparental Inheritance (Bivalvia: Unionida).</title>
        <authorList>
            <person name="Smith C.H."/>
        </authorList>
    </citation>
    <scope>NUCLEOTIDE SEQUENCE</scope>
    <source>
        <strain evidence="3">CHS0354</strain>
    </source>
</reference>
<evidence type="ECO:0000313" key="4">
    <source>
        <dbReference type="Proteomes" id="UP001195483"/>
    </source>
</evidence>
<dbReference type="Pfam" id="PF17517">
    <property type="entry name" value="IgGFc_binding"/>
    <property type="match status" value="1"/>
</dbReference>
<proteinExistence type="predicted"/>
<evidence type="ECO:0000259" key="2">
    <source>
        <dbReference type="Pfam" id="PF17517"/>
    </source>
</evidence>
<name>A0AAE0VVQ9_9BIVA</name>
<keyword evidence="1" id="KW-0472">Membrane</keyword>
<sequence>MEVKEFMAIAVAFICVALLDIKGFLCAFVEEYYIPPLNSILTVASATTTLVLIPQSEHSSQVTLENGRFRHEINLSTPITILDYQLGLNFTTGIFLHCHSHLNVYIRPEFGDQLWIPPMKWFGTSYVFPPDIDVNDCPQIKSFHIFKVYDDSTINFFSEQNVSDLLQTYKWSMNGSTLHLSFTDPVLLRYNSNTSNVRIESDKPVGVIYSSIHESTDKRVVKGITCPSSRWLTWTMLPSRKHWGRHFVLIPLSEDNELTLHVTGAESGFVDVSTRTTLSRNFILPGETLRFKIKSDSIINSLKPVQILCTSIIKTNNGRLHMNMFFLPRVINITGFNGWFQTDHCDGYVCLVAVVSNSNLVPNISNAGNMTYFSYNISDVNDTIVHNVVKYRDLPTGNHTFFIENSTRILSLFLLEKHFGRFYPFVFNSDMVDDHVLEMIPNYRDIVNTSTLSYDEIRNSSFALLDTGNRTEDQYNVSDSAVSNSKNFSIFLNRTYGTDSHTQVNNISSIKRENLKYQAVQSKLFTLSNLGKKVDIVNAPGTTRPKVETVEFMVNSKNSKAKAPVNKYLIKGNLLAVIISLSAAILAVGVVISVFLLIEFASSRRQIRNTKIRPYSSIAFT</sequence>
<feature type="domain" description="IgGFc-binding protein N-terminal" evidence="2">
    <location>
        <begin position="118"/>
        <end position="325"/>
    </location>
</feature>
<evidence type="ECO:0000313" key="3">
    <source>
        <dbReference type="EMBL" id="KAK3591871.1"/>
    </source>
</evidence>
<reference evidence="3" key="2">
    <citation type="journal article" date="2021" name="Genome Biol. Evol.">
        <title>Developing a high-quality reference genome for a parasitic bivalve with doubly uniparental inheritance (Bivalvia: Unionida).</title>
        <authorList>
            <person name="Smith C.H."/>
        </authorList>
    </citation>
    <scope>NUCLEOTIDE SEQUENCE</scope>
    <source>
        <strain evidence="3">CHS0354</strain>
        <tissue evidence="3">Mantle</tissue>
    </source>
</reference>
<gene>
    <name evidence="3" type="ORF">CHS0354_005074</name>
</gene>
<comment type="caution">
    <text evidence="3">The sequence shown here is derived from an EMBL/GenBank/DDBJ whole genome shotgun (WGS) entry which is preliminary data.</text>
</comment>
<keyword evidence="1" id="KW-1133">Transmembrane helix</keyword>
<accession>A0AAE0VVQ9</accession>
<dbReference type="EMBL" id="JAEAOA010000364">
    <property type="protein sequence ID" value="KAK3591871.1"/>
    <property type="molecule type" value="Genomic_DNA"/>
</dbReference>
<reference evidence="3" key="3">
    <citation type="submission" date="2023-05" db="EMBL/GenBank/DDBJ databases">
        <authorList>
            <person name="Smith C.H."/>
        </authorList>
    </citation>
    <scope>NUCLEOTIDE SEQUENCE</scope>
    <source>
        <strain evidence="3">CHS0354</strain>
        <tissue evidence="3">Mantle</tissue>
    </source>
</reference>